<dbReference type="Proteomes" id="UP000714275">
    <property type="component" value="Unassembled WGS sequence"/>
</dbReference>
<feature type="region of interest" description="Disordered" evidence="1">
    <location>
        <begin position="1"/>
        <end position="24"/>
    </location>
</feature>
<comment type="caution">
    <text evidence="2">The sequence shown here is derived from an EMBL/GenBank/DDBJ whole genome shotgun (WGS) entry which is preliminary data.</text>
</comment>
<accession>A0A9P7D723</accession>
<organism evidence="2 3">
    <name type="scientific">Suillus placidus</name>
    <dbReference type="NCBI Taxonomy" id="48579"/>
    <lineage>
        <taxon>Eukaryota</taxon>
        <taxon>Fungi</taxon>
        <taxon>Dikarya</taxon>
        <taxon>Basidiomycota</taxon>
        <taxon>Agaricomycotina</taxon>
        <taxon>Agaricomycetes</taxon>
        <taxon>Agaricomycetidae</taxon>
        <taxon>Boletales</taxon>
        <taxon>Suillineae</taxon>
        <taxon>Suillaceae</taxon>
        <taxon>Suillus</taxon>
    </lineage>
</organism>
<feature type="region of interest" description="Disordered" evidence="1">
    <location>
        <begin position="126"/>
        <end position="212"/>
    </location>
</feature>
<feature type="compositionally biased region" description="Polar residues" evidence="1">
    <location>
        <begin position="174"/>
        <end position="184"/>
    </location>
</feature>
<dbReference type="AlphaFoldDB" id="A0A9P7D723"/>
<name>A0A9P7D723_9AGAM</name>
<gene>
    <name evidence="2" type="ORF">EV702DRAFT_1041572</name>
</gene>
<sequence>MTYNLRSRTRARASSVSTPASEKNRLVRDDFGQLIVDLLSSAHAQGKGASLKAGPIDPLDSSLSLLASSPRTIMENPAALGPTRSYSEVVRASSPVSDQDVVQEGIIRPEPIVSSADNDKIELAESKNERAELGTVQQPEFTSGDEDDDDRPWIQVFRKGRNQAKTPERLSSEPIRTSARQSFKTAKERASQTEPSSEEDGGSRQPNNGLGTHRQYRDIFEQAVSEQRAIDLAVKRTEDRLRKEFDHKLKEVLAKVDKPEKCTHLREPKNRANDPVKQLWSLCIRWRHDPISDKR</sequence>
<protein>
    <submittedName>
        <fullName evidence="2">Uncharacterized protein</fullName>
    </submittedName>
</protein>
<proteinExistence type="predicted"/>
<reference evidence="2" key="1">
    <citation type="journal article" date="2020" name="New Phytol.">
        <title>Comparative genomics reveals dynamic genome evolution in host specialist ectomycorrhizal fungi.</title>
        <authorList>
            <person name="Lofgren L.A."/>
            <person name="Nguyen N.H."/>
            <person name="Vilgalys R."/>
            <person name="Ruytinx J."/>
            <person name="Liao H.L."/>
            <person name="Branco S."/>
            <person name="Kuo A."/>
            <person name="LaButti K."/>
            <person name="Lipzen A."/>
            <person name="Andreopoulos W."/>
            <person name="Pangilinan J."/>
            <person name="Riley R."/>
            <person name="Hundley H."/>
            <person name="Na H."/>
            <person name="Barry K."/>
            <person name="Grigoriev I.V."/>
            <person name="Stajich J.E."/>
            <person name="Kennedy P.G."/>
        </authorList>
    </citation>
    <scope>NUCLEOTIDE SEQUENCE</scope>
    <source>
        <strain evidence="2">DOB743</strain>
    </source>
</reference>
<dbReference type="EMBL" id="JABBWD010000004">
    <property type="protein sequence ID" value="KAG1781814.1"/>
    <property type="molecule type" value="Genomic_DNA"/>
</dbReference>
<dbReference type="OrthoDB" id="2686723at2759"/>
<keyword evidence="3" id="KW-1185">Reference proteome</keyword>
<evidence type="ECO:0000313" key="3">
    <source>
        <dbReference type="Proteomes" id="UP000714275"/>
    </source>
</evidence>
<evidence type="ECO:0000313" key="2">
    <source>
        <dbReference type="EMBL" id="KAG1781814.1"/>
    </source>
</evidence>
<evidence type="ECO:0000256" key="1">
    <source>
        <dbReference type="SAM" id="MobiDB-lite"/>
    </source>
</evidence>
<feature type="compositionally biased region" description="Low complexity" evidence="1">
    <location>
        <begin position="12"/>
        <end position="21"/>
    </location>
</feature>